<evidence type="ECO:0000256" key="1">
    <source>
        <dbReference type="SAM" id="Phobius"/>
    </source>
</evidence>
<keyword evidence="1" id="KW-1133">Transmembrane helix</keyword>
<evidence type="ECO:0000313" key="2">
    <source>
        <dbReference type="EMBL" id="WNM41367.1"/>
    </source>
</evidence>
<keyword evidence="1" id="KW-0472">Membrane</keyword>
<organism evidence="2 3">
    <name type="scientific">Micromonospora halotolerans</name>
    <dbReference type="NCBI Taxonomy" id="709879"/>
    <lineage>
        <taxon>Bacteria</taxon>
        <taxon>Bacillati</taxon>
        <taxon>Actinomycetota</taxon>
        <taxon>Actinomycetes</taxon>
        <taxon>Micromonosporales</taxon>
        <taxon>Micromonosporaceae</taxon>
        <taxon>Micromonospora</taxon>
    </lineage>
</organism>
<protein>
    <submittedName>
        <fullName evidence="2">Uncharacterized protein</fullName>
    </submittedName>
</protein>
<feature type="transmembrane region" description="Helical" evidence="1">
    <location>
        <begin position="49"/>
        <end position="69"/>
    </location>
</feature>
<feature type="transmembrane region" description="Helical" evidence="1">
    <location>
        <begin position="21"/>
        <end position="37"/>
    </location>
</feature>
<proteinExistence type="predicted"/>
<dbReference type="Proteomes" id="UP001303001">
    <property type="component" value="Chromosome"/>
</dbReference>
<gene>
    <name evidence="2" type="ORF">RMN56_08500</name>
</gene>
<keyword evidence="3" id="KW-1185">Reference proteome</keyword>
<evidence type="ECO:0000313" key="3">
    <source>
        <dbReference type="Proteomes" id="UP001303001"/>
    </source>
</evidence>
<reference evidence="2 3" key="1">
    <citation type="submission" date="2023-09" db="EMBL/GenBank/DDBJ databases">
        <title>Micromonospora halotolerans DSM 45598 genome sequence.</title>
        <authorList>
            <person name="Mo P."/>
        </authorList>
    </citation>
    <scope>NUCLEOTIDE SEQUENCE [LARGE SCALE GENOMIC DNA]</scope>
    <source>
        <strain evidence="2 3">DSM 45598</strain>
    </source>
</reference>
<dbReference type="EMBL" id="CP134876">
    <property type="protein sequence ID" value="WNM41367.1"/>
    <property type="molecule type" value="Genomic_DNA"/>
</dbReference>
<name>A0ABZ0A2K2_9ACTN</name>
<keyword evidence="1" id="KW-0812">Transmembrane</keyword>
<accession>A0ABZ0A2K2</accession>
<dbReference type="RefSeq" id="WP_313723280.1">
    <property type="nucleotide sequence ID" value="NZ_CP134876.1"/>
</dbReference>
<sequence length="102" mass="11541">MSIDSNEFAACRRLITYRAGIWVYRLAILLAVLPWPFRAAGVRLMPPQAAAPMAAVGFILVFAGHRLVLRSHQRAEYVRDGYDPLRPPGGLVARDVFRLTYW</sequence>